<dbReference type="InterPro" id="IPR035093">
    <property type="entry name" value="RelE/ParE_toxin_dom_sf"/>
</dbReference>
<gene>
    <name evidence="1" type="ORF">HMPREF1862_01462</name>
</gene>
<reference evidence="1 2" key="1">
    <citation type="submission" date="2016-01" db="EMBL/GenBank/DDBJ databases">
        <authorList>
            <person name="Mitreva M."/>
            <person name="Pepin K.H."/>
            <person name="Mihindukulasuriya K.A."/>
            <person name="Fulton R."/>
            <person name="Fronick C."/>
            <person name="O'Laughlin M."/>
            <person name="Miner T."/>
            <person name="Herter B."/>
            <person name="Rosa B.A."/>
            <person name="Cordes M."/>
            <person name="Tomlinson C."/>
            <person name="Wollam A."/>
            <person name="Palsikar V.B."/>
            <person name="Mardis E.R."/>
            <person name="Wilson R.K."/>
        </authorList>
    </citation>
    <scope>NUCLEOTIDE SEQUENCE [LARGE SCALE GENOMIC DNA]</scope>
    <source>
        <strain evidence="1 2">DNF00696</strain>
    </source>
</reference>
<dbReference type="EMBL" id="LSDN01000018">
    <property type="protein sequence ID" value="KXB80238.1"/>
    <property type="molecule type" value="Genomic_DNA"/>
</dbReference>
<sequence length="44" mass="5178">MRLNIVLSNRFKKDLKLAKKRGLDLELLNSIIKHLTQRKPLPPK</sequence>
<evidence type="ECO:0000313" key="2">
    <source>
        <dbReference type="Proteomes" id="UP000070572"/>
    </source>
</evidence>
<accession>A0AB34WYP5</accession>
<dbReference type="SUPFAM" id="SSF143011">
    <property type="entry name" value="RelE-like"/>
    <property type="match status" value="1"/>
</dbReference>
<protein>
    <submittedName>
        <fullName evidence="1">Toxin-antitoxin system, toxin component, RelE domain protein</fullName>
    </submittedName>
</protein>
<dbReference type="InterPro" id="IPR004386">
    <property type="entry name" value="Toxin_YafQ-like"/>
</dbReference>
<organism evidence="1 2">
    <name type="scientific">Varibaculum cambriense</name>
    <dbReference type="NCBI Taxonomy" id="184870"/>
    <lineage>
        <taxon>Bacteria</taxon>
        <taxon>Bacillati</taxon>
        <taxon>Actinomycetota</taxon>
        <taxon>Actinomycetes</taxon>
        <taxon>Actinomycetales</taxon>
        <taxon>Actinomycetaceae</taxon>
        <taxon>Varibaculum</taxon>
    </lineage>
</organism>
<evidence type="ECO:0000313" key="1">
    <source>
        <dbReference type="EMBL" id="KXB80238.1"/>
    </source>
</evidence>
<name>A0AB34WYP5_9ACTO</name>
<dbReference type="AlphaFoldDB" id="A0AB34WYP5"/>
<dbReference type="Proteomes" id="UP000070572">
    <property type="component" value="Unassembled WGS sequence"/>
</dbReference>
<dbReference type="Pfam" id="PF15738">
    <property type="entry name" value="YafQ_toxin"/>
    <property type="match status" value="1"/>
</dbReference>
<proteinExistence type="predicted"/>
<dbReference type="Gene3D" id="3.30.2310.20">
    <property type="entry name" value="RelE-like"/>
    <property type="match status" value="1"/>
</dbReference>
<comment type="caution">
    <text evidence="1">The sequence shown here is derived from an EMBL/GenBank/DDBJ whole genome shotgun (WGS) entry which is preliminary data.</text>
</comment>